<dbReference type="OrthoDB" id="5334845at2759"/>
<dbReference type="Proteomes" id="UP000327157">
    <property type="component" value="Unassembled WGS sequence"/>
</dbReference>
<dbReference type="InterPro" id="IPR016039">
    <property type="entry name" value="Thiolase-like"/>
</dbReference>
<dbReference type="PANTHER" id="PTHR11712">
    <property type="entry name" value="POLYKETIDE SYNTHASE-RELATED"/>
    <property type="match status" value="1"/>
</dbReference>
<dbReference type="AlphaFoldDB" id="A0A5N5I150"/>
<sequence>MPHSDDQHGLSKYYSGERFSPECLSFGWMVPNYSTSTACAKSTFCTLNSANHIIQANADLMLRGGSDSVMIPLGAVFNEIMFFGIGQNHDGFARGEGAAVLPLEELEHAKDHVVCKVVGPKSVGTFSGVILCNEKALEQSGVSREDANYINAHATSTPAGDLREYNALIHYLAMRTGWIHPNINLENADEGVVSKTIFFLQPEAVFFGLSHVGLHGQHPDFSRLLQSRSKPIFRLFVRAVPNYVGMPTAKLKFGFY</sequence>
<evidence type="ECO:0000256" key="4">
    <source>
        <dbReference type="RuleBase" id="RU003694"/>
    </source>
</evidence>
<dbReference type="Pfam" id="PF02801">
    <property type="entry name" value="Ketoacyl-synt_C"/>
    <property type="match status" value="1"/>
</dbReference>
<name>A0A5N5I150_9ROSA</name>
<dbReference type="InterPro" id="IPR014030">
    <property type="entry name" value="Ketoacyl_synth_N"/>
</dbReference>
<reference evidence="7 8" key="1">
    <citation type="submission" date="2019-09" db="EMBL/GenBank/DDBJ databases">
        <authorList>
            <person name="Ou C."/>
        </authorList>
    </citation>
    <scope>NUCLEOTIDE SEQUENCE [LARGE SCALE GENOMIC DNA]</scope>
    <source>
        <strain evidence="7">S2</strain>
        <tissue evidence="7">Leaf</tissue>
    </source>
</reference>
<dbReference type="GO" id="GO:0004315">
    <property type="term" value="F:3-oxoacyl-[acyl-carrier-protein] synthase activity"/>
    <property type="evidence" value="ECO:0007669"/>
    <property type="project" value="UniProtKB-EC"/>
</dbReference>
<dbReference type="Gene3D" id="3.40.47.10">
    <property type="match status" value="2"/>
</dbReference>
<evidence type="ECO:0000259" key="5">
    <source>
        <dbReference type="Pfam" id="PF00109"/>
    </source>
</evidence>
<dbReference type="GO" id="GO:0005739">
    <property type="term" value="C:mitochondrion"/>
    <property type="evidence" value="ECO:0007669"/>
    <property type="project" value="TreeGrafter"/>
</dbReference>
<keyword evidence="3 4" id="KW-0808">Transferase</keyword>
<organism evidence="7 8">
    <name type="scientific">Pyrus ussuriensis x Pyrus communis</name>
    <dbReference type="NCBI Taxonomy" id="2448454"/>
    <lineage>
        <taxon>Eukaryota</taxon>
        <taxon>Viridiplantae</taxon>
        <taxon>Streptophyta</taxon>
        <taxon>Embryophyta</taxon>
        <taxon>Tracheophyta</taxon>
        <taxon>Spermatophyta</taxon>
        <taxon>Magnoliopsida</taxon>
        <taxon>eudicotyledons</taxon>
        <taxon>Gunneridae</taxon>
        <taxon>Pentapetalae</taxon>
        <taxon>rosids</taxon>
        <taxon>fabids</taxon>
        <taxon>Rosales</taxon>
        <taxon>Rosaceae</taxon>
        <taxon>Amygdaloideae</taxon>
        <taxon>Maleae</taxon>
        <taxon>Pyrus</taxon>
    </lineage>
</organism>
<dbReference type="EC" id="2.3.1.41" evidence="2"/>
<evidence type="ECO:0000313" key="8">
    <source>
        <dbReference type="Proteomes" id="UP000327157"/>
    </source>
</evidence>
<dbReference type="InterPro" id="IPR014031">
    <property type="entry name" value="Ketoacyl_synth_C"/>
</dbReference>
<evidence type="ECO:0000256" key="3">
    <source>
        <dbReference type="ARBA" id="ARBA00022679"/>
    </source>
</evidence>
<evidence type="ECO:0000256" key="2">
    <source>
        <dbReference type="ARBA" id="ARBA00013191"/>
    </source>
</evidence>
<evidence type="ECO:0000259" key="6">
    <source>
        <dbReference type="Pfam" id="PF02801"/>
    </source>
</evidence>
<comment type="similarity">
    <text evidence="1 4">Belongs to the thiolase-like superfamily. Beta-ketoacyl-ACP synthases family.</text>
</comment>
<reference evidence="7 8" key="2">
    <citation type="submission" date="2019-11" db="EMBL/GenBank/DDBJ databases">
        <title>A de novo genome assembly of a pear dwarfing rootstock.</title>
        <authorList>
            <person name="Wang F."/>
            <person name="Wang J."/>
            <person name="Li S."/>
            <person name="Zhang Y."/>
            <person name="Fang M."/>
            <person name="Ma L."/>
            <person name="Zhao Y."/>
            <person name="Jiang S."/>
        </authorList>
    </citation>
    <scope>NUCLEOTIDE SEQUENCE [LARGE SCALE GENOMIC DNA]</scope>
    <source>
        <strain evidence="7">S2</strain>
        <tissue evidence="7">Leaf</tissue>
    </source>
</reference>
<evidence type="ECO:0000313" key="7">
    <source>
        <dbReference type="EMBL" id="KAB2633935.1"/>
    </source>
</evidence>
<dbReference type="SUPFAM" id="SSF53901">
    <property type="entry name" value="Thiolase-like"/>
    <property type="match status" value="2"/>
</dbReference>
<keyword evidence="8" id="KW-1185">Reference proteome</keyword>
<gene>
    <name evidence="7" type="ORF">D8674_036577</name>
</gene>
<comment type="caution">
    <text evidence="7">The sequence shown here is derived from an EMBL/GenBank/DDBJ whole genome shotgun (WGS) entry which is preliminary data.</text>
</comment>
<feature type="domain" description="Beta-ketoacyl synthase-like N-terminal" evidence="5">
    <location>
        <begin position="25"/>
        <end position="109"/>
    </location>
</feature>
<accession>A0A5N5I150</accession>
<dbReference type="GO" id="GO:0009570">
    <property type="term" value="C:chloroplast stroma"/>
    <property type="evidence" value="ECO:0007669"/>
    <property type="project" value="TreeGrafter"/>
</dbReference>
<proteinExistence type="inferred from homology"/>
<feature type="domain" description="Beta-ketoacyl synthase C-terminal" evidence="6">
    <location>
        <begin position="132"/>
        <end position="170"/>
    </location>
</feature>
<evidence type="ECO:0000256" key="1">
    <source>
        <dbReference type="ARBA" id="ARBA00008467"/>
    </source>
</evidence>
<dbReference type="GO" id="GO:0006633">
    <property type="term" value="P:fatty acid biosynthetic process"/>
    <property type="evidence" value="ECO:0007669"/>
    <property type="project" value="TreeGrafter"/>
</dbReference>
<dbReference type="Pfam" id="PF00109">
    <property type="entry name" value="ketoacyl-synt"/>
    <property type="match status" value="1"/>
</dbReference>
<dbReference type="InterPro" id="IPR000794">
    <property type="entry name" value="Beta-ketoacyl_synthase"/>
</dbReference>
<dbReference type="EMBL" id="SMOL01000109">
    <property type="protein sequence ID" value="KAB2633935.1"/>
    <property type="molecule type" value="Genomic_DNA"/>
</dbReference>
<dbReference type="PANTHER" id="PTHR11712:SF332">
    <property type="entry name" value="3-OXOACYL-[ACYL-CARRIER-PROTEIN] SYNTHASE II, CHLOROPLASTIC"/>
    <property type="match status" value="1"/>
</dbReference>
<protein>
    <recommendedName>
        <fullName evidence="2">beta-ketoacyl-[acyl-carrier-protein] synthase I</fullName>
        <ecNumber evidence="2">2.3.1.41</ecNumber>
    </recommendedName>
</protein>